<dbReference type="SUPFAM" id="SSF48452">
    <property type="entry name" value="TPR-like"/>
    <property type="match status" value="3"/>
</dbReference>
<dbReference type="EMBL" id="CP035503">
    <property type="protein sequence ID" value="QDL36904.1"/>
    <property type="molecule type" value="Genomic_DNA"/>
</dbReference>
<evidence type="ECO:0000313" key="4">
    <source>
        <dbReference type="EMBL" id="QDL36904.1"/>
    </source>
</evidence>
<keyword evidence="3" id="KW-0732">Signal</keyword>
<keyword evidence="2" id="KW-0802">TPR repeat</keyword>
<dbReference type="InterPro" id="IPR011990">
    <property type="entry name" value="TPR-like_helical_dom_sf"/>
</dbReference>
<dbReference type="PANTHER" id="PTHR44943">
    <property type="entry name" value="CELLULOSE SYNTHASE OPERON PROTEIN C"/>
    <property type="match status" value="1"/>
</dbReference>
<reference evidence="4 5" key="1">
    <citation type="submission" date="2019-01" db="EMBL/GenBank/DDBJ databases">
        <title>Genomic insights into a novel species Rhodoferax sp.</title>
        <authorList>
            <person name="Jin L."/>
        </authorList>
    </citation>
    <scope>NUCLEOTIDE SEQUENCE [LARGE SCALE GENOMIC DNA]</scope>
    <source>
        <strain evidence="4 5">CHu59-6-5</strain>
    </source>
</reference>
<proteinExistence type="predicted"/>
<evidence type="ECO:0000256" key="3">
    <source>
        <dbReference type="SAM" id="SignalP"/>
    </source>
</evidence>
<dbReference type="InterPro" id="IPR019734">
    <property type="entry name" value="TPR_rpt"/>
</dbReference>
<evidence type="ECO:0000313" key="5">
    <source>
        <dbReference type="Proteomes" id="UP000316798"/>
    </source>
</evidence>
<gene>
    <name evidence="4" type="ORF">EUB48_06065</name>
</gene>
<accession>A0A515D951</accession>
<organism evidence="4 5">
    <name type="scientific">Rhodoferax sediminis</name>
    <dbReference type="NCBI Taxonomy" id="2509614"/>
    <lineage>
        <taxon>Bacteria</taxon>
        <taxon>Pseudomonadati</taxon>
        <taxon>Pseudomonadota</taxon>
        <taxon>Betaproteobacteria</taxon>
        <taxon>Burkholderiales</taxon>
        <taxon>Comamonadaceae</taxon>
        <taxon>Rhodoferax</taxon>
    </lineage>
</organism>
<name>A0A515D951_9BURK</name>
<dbReference type="Gene3D" id="1.25.40.10">
    <property type="entry name" value="Tetratricopeptide repeat domain"/>
    <property type="match status" value="3"/>
</dbReference>
<dbReference type="InterPro" id="IPR051685">
    <property type="entry name" value="Ycf3/AcsC/BcsC/TPR_MFPF"/>
</dbReference>
<feature type="signal peptide" evidence="3">
    <location>
        <begin position="1"/>
        <end position="25"/>
    </location>
</feature>
<protein>
    <submittedName>
        <fullName evidence="4">Tetratricopeptide repeat protein</fullName>
    </submittedName>
</protein>
<keyword evidence="5" id="KW-1185">Reference proteome</keyword>
<dbReference type="KEGG" id="rhf:EUB48_06065"/>
<evidence type="ECO:0000256" key="2">
    <source>
        <dbReference type="ARBA" id="ARBA00022803"/>
    </source>
</evidence>
<keyword evidence="1" id="KW-0677">Repeat</keyword>
<dbReference type="Pfam" id="PF13432">
    <property type="entry name" value="TPR_16"/>
    <property type="match status" value="3"/>
</dbReference>
<sequence length="582" mass="63422">MKRFNCLARHLVLAALAAIALAARAESPADNTPAPPPVNSAMDANLFYQLLLGDIKVEEGEPGAGYSLILDAARKTNDAALYQRAVNIALQARSGESALQAARAWKQAQPRSRQANRLVLQILVALNRIDDSTAPLKAEIAMATPDKRNAAISAIPRIYARASDKKLAASVVEKALADELAQPATGAAAWTTVGSMRLAADDTAGALDAARRGQALDPKSEGPALLALEMMGSKVPPAEPIVRKYLDEGTPAPEVRMAYVRVLLDAQRYPEAGQQLQILTTSQPDFAQAWLVQGALQEQDKQSSAAEASLKHYVDLIKAQKQGEDRERGLVPAYLSLSQIAEKRSDYPAAQAWLDRIDNSQDLVSVQSQRASILARQGKLDDGLALIRSTPERTPDDARAKLMAEVQLLRDNKKYKAAYDLLGTASAQAPQDTGLIYDQAMLAEKLNHAADMERLLRQLIALKPDDPQAYNALGYSLADRGERLPEAKQLIQKALEYAPSDPFIIDSLGWVEFRMGNKEEAARLLEGAYKTRPDTEIAAHLGEVLWSLGQRERALSVWKQGQLADANNETLQATLKRLRVKL</sequence>
<dbReference type="AlphaFoldDB" id="A0A515D951"/>
<dbReference type="Proteomes" id="UP000316798">
    <property type="component" value="Chromosome"/>
</dbReference>
<dbReference type="OrthoDB" id="9766710at2"/>
<dbReference type="SMART" id="SM00028">
    <property type="entry name" value="TPR"/>
    <property type="match status" value="3"/>
</dbReference>
<dbReference type="PANTHER" id="PTHR44943:SF8">
    <property type="entry name" value="TPR REPEAT-CONTAINING PROTEIN MJ0263"/>
    <property type="match status" value="1"/>
</dbReference>
<evidence type="ECO:0000256" key="1">
    <source>
        <dbReference type="ARBA" id="ARBA00022737"/>
    </source>
</evidence>
<feature type="chain" id="PRO_5021991958" evidence="3">
    <location>
        <begin position="26"/>
        <end position="582"/>
    </location>
</feature>